<comment type="subunit">
    <text evidence="2">Associated with the spliceosome.</text>
</comment>
<dbReference type="Pfam" id="PF23231">
    <property type="entry name" value="HAT_Syf1_CNRKL1_C"/>
    <property type="match status" value="1"/>
</dbReference>
<keyword evidence="4" id="KW-0698">rRNA processing</keyword>
<dbReference type="PANTHER" id="PTHR23270:SF10">
    <property type="entry name" value="PROTEIN RRP5 HOMOLOG"/>
    <property type="match status" value="1"/>
</dbReference>
<keyword evidence="7" id="KW-0832">Ubl conjugation</keyword>
<evidence type="ECO:0000256" key="3">
    <source>
        <dbReference type="ARBA" id="ARBA00022499"/>
    </source>
</evidence>
<keyword evidence="8" id="KW-0007">Acetylation</keyword>
<dbReference type="SUPFAM" id="SSF50249">
    <property type="entry name" value="Nucleic acid-binding proteins"/>
    <property type="match status" value="8"/>
</dbReference>
<evidence type="ECO:0000313" key="17">
    <source>
        <dbReference type="Proteomes" id="UP000054097"/>
    </source>
</evidence>
<dbReference type="GO" id="GO:0006364">
    <property type="term" value="P:rRNA processing"/>
    <property type="evidence" value="ECO:0007669"/>
    <property type="project" value="UniProtKB-KW"/>
</dbReference>
<dbReference type="InterPro" id="IPR003029">
    <property type="entry name" value="S1_domain"/>
</dbReference>
<evidence type="ECO:0000256" key="10">
    <source>
        <dbReference type="ARBA" id="ARBA00059726"/>
    </source>
</evidence>
<dbReference type="GO" id="GO:0003723">
    <property type="term" value="F:RNA binding"/>
    <property type="evidence" value="ECO:0007669"/>
    <property type="project" value="TreeGrafter"/>
</dbReference>
<feature type="domain" description="S1 motif" evidence="15">
    <location>
        <begin position="515"/>
        <end position="587"/>
    </location>
</feature>
<reference evidence="16 17" key="1">
    <citation type="submission" date="2014-04" db="EMBL/GenBank/DDBJ databases">
        <authorList>
            <consortium name="DOE Joint Genome Institute"/>
            <person name="Kuo A."/>
            <person name="Zuccaro A."/>
            <person name="Kohler A."/>
            <person name="Nagy L.G."/>
            <person name="Floudas D."/>
            <person name="Copeland A."/>
            <person name="Barry K.W."/>
            <person name="Cichocki N."/>
            <person name="Veneault-Fourrey C."/>
            <person name="LaButti K."/>
            <person name="Lindquist E.A."/>
            <person name="Lipzen A."/>
            <person name="Lundell T."/>
            <person name="Morin E."/>
            <person name="Murat C."/>
            <person name="Sun H."/>
            <person name="Tunlid A."/>
            <person name="Henrissat B."/>
            <person name="Grigoriev I.V."/>
            <person name="Hibbett D.S."/>
            <person name="Martin F."/>
            <person name="Nordberg H.P."/>
            <person name="Cantor M.N."/>
            <person name="Hua S.X."/>
        </authorList>
    </citation>
    <scope>NUCLEOTIDE SEQUENCE [LARGE SCALE GENOMIC DNA]</scope>
    <source>
        <strain evidence="16 17">MAFF 305830</strain>
    </source>
</reference>
<dbReference type="Pfam" id="PF00575">
    <property type="entry name" value="S1"/>
    <property type="match status" value="2"/>
</dbReference>
<reference evidence="17" key="2">
    <citation type="submission" date="2015-01" db="EMBL/GenBank/DDBJ databases">
        <title>Evolutionary Origins and Diversification of the Mycorrhizal Mutualists.</title>
        <authorList>
            <consortium name="DOE Joint Genome Institute"/>
            <consortium name="Mycorrhizal Genomics Consortium"/>
            <person name="Kohler A."/>
            <person name="Kuo A."/>
            <person name="Nagy L.G."/>
            <person name="Floudas D."/>
            <person name="Copeland A."/>
            <person name="Barry K.W."/>
            <person name="Cichocki N."/>
            <person name="Veneault-Fourrey C."/>
            <person name="LaButti K."/>
            <person name="Lindquist E.A."/>
            <person name="Lipzen A."/>
            <person name="Lundell T."/>
            <person name="Morin E."/>
            <person name="Murat C."/>
            <person name="Riley R."/>
            <person name="Ohm R."/>
            <person name="Sun H."/>
            <person name="Tunlid A."/>
            <person name="Henrissat B."/>
            <person name="Grigoriev I.V."/>
            <person name="Hibbett D.S."/>
            <person name="Martin F."/>
        </authorList>
    </citation>
    <scope>NUCLEOTIDE SEQUENCE [LARGE SCALE GENOMIC DNA]</scope>
    <source>
        <strain evidence="17">MAFF 305830</strain>
    </source>
</reference>
<dbReference type="OrthoDB" id="412781at2759"/>
<dbReference type="CDD" id="cd05707">
    <property type="entry name" value="S1_Rrp5_repeat_sc11"/>
    <property type="match status" value="1"/>
</dbReference>
<dbReference type="EMBL" id="KN824327">
    <property type="protein sequence ID" value="KIM24138.1"/>
    <property type="molecule type" value="Genomic_DNA"/>
</dbReference>
<keyword evidence="6" id="KW-0677">Repeat</keyword>
<feature type="domain" description="S1 motif" evidence="15">
    <location>
        <begin position="887"/>
        <end position="962"/>
    </location>
</feature>
<keyword evidence="3" id="KW-1017">Isopeptide bond</keyword>
<dbReference type="STRING" id="933852.A0A0C2WCI5"/>
<organism evidence="16 17">
    <name type="scientific">Serendipita vermifera MAFF 305830</name>
    <dbReference type="NCBI Taxonomy" id="933852"/>
    <lineage>
        <taxon>Eukaryota</taxon>
        <taxon>Fungi</taxon>
        <taxon>Dikarya</taxon>
        <taxon>Basidiomycota</taxon>
        <taxon>Agaricomycotina</taxon>
        <taxon>Agaricomycetes</taxon>
        <taxon>Sebacinales</taxon>
        <taxon>Serendipitaceae</taxon>
        <taxon>Serendipita</taxon>
    </lineage>
</organism>
<dbReference type="Proteomes" id="UP000054097">
    <property type="component" value="Unassembled WGS sequence"/>
</dbReference>
<evidence type="ECO:0000256" key="7">
    <source>
        <dbReference type="ARBA" id="ARBA00022843"/>
    </source>
</evidence>
<feature type="region of interest" description="Disordered" evidence="14">
    <location>
        <begin position="40"/>
        <end position="70"/>
    </location>
</feature>
<comment type="subcellular location">
    <subcellularLocation>
        <location evidence="1">Nucleus</location>
        <location evidence="1">Nucleolus</location>
    </subcellularLocation>
</comment>
<evidence type="ECO:0000256" key="8">
    <source>
        <dbReference type="ARBA" id="ARBA00022990"/>
    </source>
</evidence>
<dbReference type="Pfam" id="PF24685">
    <property type="entry name" value="OB_RRP5_4th"/>
    <property type="match status" value="1"/>
</dbReference>
<dbReference type="SUPFAM" id="SSF48452">
    <property type="entry name" value="TPR-like"/>
    <property type="match status" value="2"/>
</dbReference>
<dbReference type="FunFam" id="2.40.50.140:FF:000155">
    <property type="entry name" value="rRNA biogenesis protein RRP5"/>
    <property type="match status" value="1"/>
</dbReference>
<sequence>MLIAEDIDFPRGGGSSLTPLEYKEMRAEGAREAEMEIFKEKNETSPVQASRKRLRNGKAKVDGFSSSSKKSIKDKDATRIEYLTYKKLVPGTRILAQVITTTALSVIVSLPHQMVGHIPIDKVSKGLNDAMDKLGEKESSASEASSNDEENNDQSSEIDGEESSEDVPTLQDIFHLGQYVRALVVAVHPHGVIHIPSTSGMNLGKPKNELEKASRRVELSVLPQEVNSGTTVKDLVKGYTIPATVASIEDYGYTLDFGIPQVSGFLSFKDAEKGIKGRNSSRKLKVGMLLETYVKKTEENGRICSVGIGEKLTELTSTSAVHPGALVRGLITATSSSGINVQVLGLFNGTVHPLHMSQDASKLAIGKKVQARILWDVLGTEPRQFALSALPHIVGLEARQLHGPESGEIRSEKDGEEHEEGVDQAYPVGTILDNVNVSRVDTDRGLFLDILPGLQGVVHISDVSDEHVPTLSATSGPFKVDSRHTARVIGYHPLDGILQCSMKTSVLEQKWLRVSDVNVGEIGTIMNLTDRGMFVSISGTVHAVVWPNHYADIRLKHPEKKFKVGKPIKCRVLLVDPEKNRICLTAKKTLIDSPLPIISSTADAEVGALAHATVFKVSERYLSIEFYNGVRGIVPMKEATDTSPQTLEGLFSIGQVVKVRITEVKPDGTLLVASILKASSEFKSAATEINKIPIGDVVSGTIVDVHKENVILKLVPSQLTALLSLANLANHRSTSVSQLRASLKKDTVLEGLVVVSKNSSKSLIIVAAQPKQKPKHPSLDPNFTVDQLKVGATYPGLVIKHTKNSATVRLAKRIFGSLHITDVSDDYSTSKTLPALDSAVTVAIIGVDVSSRQVALSTRQSQLGGTTGSKSHVPDPVISDIKDLKTGQTVKGFVKSVVDAGLFVSLSRTVDARVQIKELFDQFDGAVKYVKDWKPRFEMNQLVEGRIISVNIDSKQVEMTLRSGELTGAIAAKTLSDFTKGARVDGIIKKVEEYGVFVQIKGTKVSGLCHKSELADTSGPSAAEVLKSFKEGDPVRALILSVDSEKKKISFGLKPSYFYDEDLQNEDESESEIEGEPEEEETEDEDEDVDMHSPDEDDLMEDEILAVPGRLPAAEMASTATGTSDNVPTLSLKAPLRWNTNAQAPGDGGDTSNSSDDESDEPTRKKRKKKHEIQHDLTIDIQNRAPQSSIDFERLLLSSPNSSYLWLQYMAFQLQLSEVEKAREVGRRALKAINFREEQERLNIWIALLNLEISYGTESSLDVVFKEAARANDSKTVHWRLAILLDESQKHERAEEQFRKTCKKFGSSSKVWTLFAEHYFKRSMPDEARQLLPRSLLSLEKRKHLKTISKFAQLEYRMGDPERGRTIFEGIIDTHAKRLDLWNVYIDMEASQNDIQRIRSICERAVGLKLSKKKAKFLFKKWLELEKRLGDENGADHVKQKAVEWTQNASREEVPVG</sequence>
<dbReference type="FunFam" id="2.40.50.140:FF:000148">
    <property type="entry name" value="protein RRP5 homolog isoform X1"/>
    <property type="match status" value="1"/>
</dbReference>
<dbReference type="Gene3D" id="1.25.40.10">
    <property type="entry name" value="Tetratricopeptide repeat domain"/>
    <property type="match status" value="1"/>
</dbReference>
<evidence type="ECO:0000256" key="5">
    <source>
        <dbReference type="ARBA" id="ARBA00022553"/>
    </source>
</evidence>
<evidence type="ECO:0000256" key="13">
    <source>
        <dbReference type="ARBA" id="ARBA00080810"/>
    </source>
</evidence>
<dbReference type="CDD" id="cd05708">
    <property type="entry name" value="S1_Rrp5_repeat_sc12"/>
    <property type="match status" value="1"/>
</dbReference>
<dbReference type="InterPro" id="IPR011990">
    <property type="entry name" value="TPR-like_helical_dom_sf"/>
</dbReference>
<dbReference type="InterPro" id="IPR003107">
    <property type="entry name" value="HAT"/>
</dbReference>
<dbReference type="FunFam" id="1.25.40.10:FF:000065">
    <property type="entry name" value="Programmed cell death 11"/>
    <property type="match status" value="1"/>
</dbReference>
<dbReference type="InterPro" id="IPR045209">
    <property type="entry name" value="Rrp5"/>
</dbReference>
<evidence type="ECO:0000256" key="4">
    <source>
        <dbReference type="ARBA" id="ARBA00022552"/>
    </source>
</evidence>
<dbReference type="FunFam" id="2.40.50.140:FF:000103">
    <property type="entry name" value="protein RRP5 homolog"/>
    <property type="match status" value="2"/>
</dbReference>
<evidence type="ECO:0000256" key="9">
    <source>
        <dbReference type="ARBA" id="ARBA00023242"/>
    </source>
</evidence>
<keyword evidence="5" id="KW-0597">Phosphoprotein</keyword>
<evidence type="ECO:0000259" key="15">
    <source>
        <dbReference type="PROSITE" id="PS50126"/>
    </source>
</evidence>
<dbReference type="PROSITE" id="PS50126">
    <property type="entry name" value="S1"/>
    <property type="match status" value="9"/>
</dbReference>
<feature type="domain" description="S1 motif" evidence="15">
    <location>
        <begin position="429"/>
        <end position="503"/>
    </location>
</feature>
<proteinExistence type="predicted"/>
<dbReference type="HOGENOM" id="CLU_000845_0_1_1"/>
<feature type="domain" description="S1 motif" evidence="15">
    <location>
        <begin position="238"/>
        <end position="318"/>
    </location>
</feature>
<protein>
    <recommendedName>
        <fullName evidence="12">Protein RRP5 homolog</fullName>
    </recommendedName>
    <alternativeName>
        <fullName evidence="13">Programmed cell death protein 11</fullName>
    </alternativeName>
</protein>
<name>A0A0C2WCI5_SERVB</name>
<dbReference type="PANTHER" id="PTHR23270">
    <property type="entry name" value="PROGRAMMED CELL DEATH PROTEIN 11 PRE-RRNA PROCESSING PROTEIN RRP5"/>
    <property type="match status" value="1"/>
</dbReference>
<feature type="domain" description="S1 motif" evidence="15">
    <location>
        <begin position="607"/>
        <end position="676"/>
    </location>
</feature>
<dbReference type="InterPro" id="IPR012340">
    <property type="entry name" value="NA-bd_OB-fold"/>
</dbReference>
<dbReference type="InterPro" id="IPR057301">
    <property type="entry name" value="Rrp5_OB_4th"/>
</dbReference>
<evidence type="ECO:0000256" key="14">
    <source>
        <dbReference type="SAM" id="MobiDB-lite"/>
    </source>
</evidence>
<feature type="region of interest" description="Disordered" evidence="14">
    <location>
        <begin position="134"/>
        <end position="165"/>
    </location>
</feature>
<feature type="domain" description="S1 motif" evidence="15">
    <location>
        <begin position="981"/>
        <end position="1054"/>
    </location>
</feature>
<feature type="domain" description="S1 motif" evidence="15">
    <location>
        <begin position="324"/>
        <end position="374"/>
    </location>
</feature>
<evidence type="ECO:0000256" key="11">
    <source>
        <dbReference type="ARBA" id="ARBA00062488"/>
    </source>
</evidence>
<feature type="region of interest" description="Disordered" evidence="14">
    <location>
        <begin position="1137"/>
        <end position="1175"/>
    </location>
</feature>
<keyword evidence="9" id="KW-0539">Nucleus</keyword>
<evidence type="ECO:0000256" key="2">
    <source>
        <dbReference type="ARBA" id="ARBA00011524"/>
    </source>
</evidence>
<keyword evidence="17" id="KW-1185">Reference proteome</keyword>
<evidence type="ECO:0000313" key="16">
    <source>
        <dbReference type="EMBL" id="KIM24138.1"/>
    </source>
</evidence>
<evidence type="ECO:0000256" key="12">
    <source>
        <dbReference type="ARBA" id="ARBA00067510"/>
    </source>
</evidence>
<comment type="subunit">
    <text evidence="11">Interacts with NF-kappa-B p50/NFKB1 and NF-kappa-B p65/RELA.</text>
</comment>
<evidence type="ECO:0000256" key="6">
    <source>
        <dbReference type="ARBA" id="ARBA00022737"/>
    </source>
</evidence>
<evidence type="ECO:0000256" key="1">
    <source>
        <dbReference type="ARBA" id="ARBA00004604"/>
    </source>
</evidence>
<feature type="domain" description="S1 motif" evidence="15">
    <location>
        <begin position="791"/>
        <end position="859"/>
    </location>
</feature>
<feature type="region of interest" description="Disordered" evidence="14">
    <location>
        <begin position="1060"/>
        <end position="1098"/>
    </location>
</feature>
<comment type="function">
    <text evidence="10">Essential for the generation of mature 18S rRNA, specifically necessary for cleavages at sites A0, 1 and 2 of the 47S precursor. Directly interacts with U3 snoRNA.</text>
</comment>
<dbReference type="Gene3D" id="2.40.50.140">
    <property type="entry name" value="Nucleic acid-binding proteins"/>
    <property type="match status" value="7"/>
</dbReference>
<accession>A0A0C2WCI5</accession>
<feature type="compositionally biased region" description="Acidic residues" evidence="14">
    <location>
        <begin position="146"/>
        <end position="165"/>
    </location>
</feature>
<dbReference type="SMART" id="SM00386">
    <property type="entry name" value="HAT"/>
    <property type="match status" value="6"/>
</dbReference>
<dbReference type="GO" id="GO:0032040">
    <property type="term" value="C:small-subunit processome"/>
    <property type="evidence" value="ECO:0007669"/>
    <property type="project" value="TreeGrafter"/>
</dbReference>
<feature type="domain" description="S1 motif" evidence="15">
    <location>
        <begin position="695"/>
        <end position="769"/>
    </location>
</feature>
<dbReference type="CDD" id="cd05697">
    <property type="entry name" value="S1_Rrp5_repeat_hs5"/>
    <property type="match status" value="1"/>
</dbReference>
<gene>
    <name evidence="16" type="ORF">M408DRAFT_27259</name>
</gene>
<dbReference type="SMART" id="SM00316">
    <property type="entry name" value="S1"/>
    <property type="match status" value="10"/>
</dbReference>
<dbReference type="InterPro" id="IPR055430">
    <property type="entry name" value="HAT_Syf1_CNRKL1_C"/>
</dbReference>